<keyword evidence="1" id="KW-0175">Coiled coil</keyword>
<dbReference type="Proteomes" id="UP000012081">
    <property type="component" value="Unassembled WGS sequence"/>
</dbReference>
<dbReference type="EMBL" id="APBN01000016">
    <property type="protein sequence ID" value="EMT50414.1"/>
    <property type="molecule type" value="Genomic_DNA"/>
</dbReference>
<dbReference type="RefSeq" id="WP_003391780.1">
    <property type="nucleotide sequence ID" value="NZ_APBN01000016.1"/>
</dbReference>
<keyword evidence="2" id="KW-0812">Transmembrane</keyword>
<accession>M8D2F5</accession>
<evidence type="ECO:0000313" key="4">
    <source>
        <dbReference type="Proteomes" id="UP000012081"/>
    </source>
</evidence>
<name>M8D2F5_9BACL</name>
<keyword evidence="2" id="KW-0472">Membrane</keyword>
<organism evidence="3 4">
    <name type="scientific">Brevibacillus borstelensis AK1</name>
    <dbReference type="NCBI Taxonomy" id="1300222"/>
    <lineage>
        <taxon>Bacteria</taxon>
        <taxon>Bacillati</taxon>
        <taxon>Bacillota</taxon>
        <taxon>Bacilli</taxon>
        <taxon>Bacillales</taxon>
        <taxon>Paenibacillaceae</taxon>
        <taxon>Brevibacillus</taxon>
    </lineage>
</organism>
<dbReference type="STRING" id="1300222.I532_22712"/>
<feature type="transmembrane region" description="Helical" evidence="2">
    <location>
        <begin position="113"/>
        <end position="133"/>
    </location>
</feature>
<dbReference type="GeneID" id="89498042"/>
<evidence type="ECO:0000313" key="3">
    <source>
        <dbReference type="EMBL" id="EMT50414.1"/>
    </source>
</evidence>
<dbReference type="AlphaFoldDB" id="M8D2F5"/>
<dbReference type="PATRIC" id="fig|1300222.3.peg.4772"/>
<evidence type="ECO:0000256" key="2">
    <source>
        <dbReference type="SAM" id="Phobius"/>
    </source>
</evidence>
<keyword evidence="4" id="KW-1185">Reference proteome</keyword>
<reference evidence="3 4" key="1">
    <citation type="submission" date="2013-03" db="EMBL/GenBank/DDBJ databases">
        <title>Assembly of a new bacterial strain Brevibacillus borstelensis AK1.</title>
        <authorList>
            <person name="Rajan I."/>
            <person name="PoliReddy D."/>
            <person name="Sugumar T."/>
            <person name="Rathinam K."/>
            <person name="Alqarawi S."/>
            <person name="Khalil A.B."/>
            <person name="Sivakumar N."/>
        </authorList>
    </citation>
    <scope>NUCLEOTIDE SEQUENCE [LARGE SCALE GENOMIC DNA]</scope>
    <source>
        <strain evidence="3 4">AK1</strain>
    </source>
</reference>
<feature type="coiled-coil region" evidence="1">
    <location>
        <begin position="13"/>
        <end position="68"/>
    </location>
</feature>
<gene>
    <name evidence="3" type="ORF">I532_22712</name>
</gene>
<proteinExistence type="predicted"/>
<comment type="caution">
    <text evidence="3">The sequence shown here is derived from an EMBL/GenBank/DDBJ whole genome shotgun (WGS) entry which is preliminary data.</text>
</comment>
<protein>
    <submittedName>
        <fullName evidence="3">Uncharacterized protein</fullName>
    </submittedName>
</protein>
<dbReference type="OrthoDB" id="2467657at2"/>
<evidence type="ECO:0000256" key="1">
    <source>
        <dbReference type="SAM" id="Coils"/>
    </source>
</evidence>
<keyword evidence="2" id="KW-1133">Transmembrane helix</keyword>
<sequence>MTPEHQKTQQENVLRISQRLDKFEERIDKLEVQMTVATKWLERIEHRLVKMEESRSELLQAITKLQTELELKRGSKEKEIILQMLDNDKSDMEKLTQLIEGDKKRKQERFLRVWAVLGPVIASVLSSFFTKYFM</sequence>